<evidence type="ECO:0000259" key="14">
    <source>
        <dbReference type="PROSITE" id="PS51194"/>
    </source>
</evidence>
<dbReference type="PANTHER" id="PTHR13710:SF105">
    <property type="entry name" value="ATP-DEPENDENT DNA HELICASE Q1"/>
    <property type="match status" value="1"/>
</dbReference>
<dbReference type="GO" id="GO:0009378">
    <property type="term" value="F:four-way junction helicase activity"/>
    <property type="evidence" value="ECO:0007669"/>
    <property type="project" value="TreeGrafter"/>
</dbReference>
<keyword evidence="6" id="KW-0067">ATP-binding</keyword>
<accession>A0A090WT50</accession>
<evidence type="ECO:0000256" key="4">
    <source>
        <dbReference type="ARBA" id="ARBA00022801"/>
    </source>
</evidence>
<evidence type="ECO:0000256" key="3">
    <source>
        <dbReference type="ARBA" id="ARBA00022741"/>
    </source>
</evidence>
<dbReference type="Gene3D" id="3.40.50.300">
    <property type="entry name" value="P-loop containing nucleotide triphosphate hydrolases"/>
    <property type="match status" value="2"/>
</dbReference>
<dbReference type="InterPro" id="IPR027417">
    <property type="entry name" value="P-loop_NTPase"/>
</dbReference>
<evidence type="ECO:0000256" key="10">
    <source>
        <dbReference type="ARBA" id="ARBA00034808"/>
    </source>
</evidence>
<evidence type="ECO:0000313" key="16">
    <source>
        <dbReference type="Proteomes" id="UP000029643"/>
    </source>
</evidence>
<dbReference type="InterPro" id="IPR004589">
    <property type="entry name" value="DNA_helicase_ATP-dep_RecQ"/>
</dbReference>
<feature type="domain" description="Helicase C-terminal" evidence="14">
    <location>
        <begin position="218"/>
        <end position="365"/>
    </location>
</feature>
<dbReference type="EMBL" id="BBNU01000010">
    <property type="protein sequence ID" value="GAL80305.1"/>
    <property type="molecule type" value="Genomic_DNA"/>
</dbReference>
<evidence type="ECO:0000256" key="1">
    <source>
        <dbReference type="ARBA" id="ARBA00005446"/>
    </source>
</evidence>
<evidence type="ECO:0000256" key="9">
    <source>
        <dbReference type="ARBA" id="ARBA00034617"/>
    </source>
</evidence>
<dbReference type="GO" id="GO:0005737">
    <property type="term" value="C:cytoplasm"/>
    <property type="evidence" value="ECO:0007669"/>
    <property type="project" value="TreeGrafter"/>
</dbReference>
<evidence type="ECO:0000256" key="8">
    <source>
        <dbReference type="ARBA" id="ARBA00023235"/>
    </source>
</evidence>
<gene>
    <name evidence="15" type="ORF">JCM19274_595</name>
</gene>
<dbReference type="GO" id="GO:0043138">
    <property type="term" value="F:3'-5' DNA helicase activity"/>
    <property type="evidence" value="ECO:0007669"/>
    <property type="project" value="UniProtKB-EC"/>
</dbReference>
<dbReference type="PROSITE" id="PS51192">
    <property type="entry name" value="HELICASE_ATP_BIND_1"/>
    <property type="match status" value="1"/>
</dbReference>
<name>A0A090WT50_9FLAO</name>
<organism evidence="15 16">
    <name type="scientific">Algibacter lectus</name>
    <dbReference type="NCBI Taxonomy" id="221126"/>
    <lineage>
        <taxon>Bacteria</taxon>
        <taxon>Pseudomonadati</taxon>
        <taxon>Bacteroidota</taxon>
        <taxon>Flavobacteriia</taxon>
        <taxon>Flavobacteriales</taxon>
        <taxon>Flavobacteriaceae</taxon>
        <taxon>Algibacter</taxon>
    </lineage>
</organism>
<comment type="catalytic activity">
    <reaction evidence="9">
        <text>Couples ATP hydrolysis with the unwinding of duplex DNA by translocating in the 3'-5' direction.</text>
        <dbReference type="EC" id="5.6.2.4"/>
    </reaction>
</comment>
<dbReference type="Pfam" id="PF00270">
    <property type="entry name" value="DEAD"/>
    <property type="match status" value="1"/>
</dbReference>
<proteinExistence type="inferred from homology"/>
<evidence type="ECO:0000259" key="13">
    <source>
        <dbReference type="PROSITE" id="PS51192"/>
    </source>
</evidence>
<dbReference type="InterPro" id="IPR001650">
    <property type="entry name" value="Helicase_C-like"/>
</dbReference>
<dbReference type="Proteomes" id="UP000029643">
    <property type="component" value="Unassembled WGS sequence"/>
</dbReference>
<evidence type="ECO:0000256" key="6">
    <source>
        <dbReference type="ARBA" id="ARBA00022840"/>
    </source>
</evidence>
<dbReference type="GO" id="GO:0006281">
    <property type="term" value="P:DNA repair"/>
    <property type="evidence" value="ECO:0007669"/>
    <property type="project" value="TreeGrafter"/>
</dbReference>
<evidence type="ECO:0000256" key="2">
    <source>
        <dbReference type="ARBA" id="ARBA00022723"/>
    </source>
</evidence>
<evidence type="ECO:0000256" key="5">
    <source>
        <dbReference type="ARBA" id="ARBA00022806"/>
    </source>
</evidence>
<sequence>MEHPINILERYWKFTEFRPNQEAIINSVLAGEDTFALLPTGGGKSLCFQIPALVKKGICIVVSPLIALMKDQVQSLNNKGGIKAMALTSGISYKELDTLLDNCVYGNYKFLYLSPERLQQELVQDRIRLMNVNLIAIDEAHCISQWGSDFRPAYNNITLLRQLQPTVNAIALTASAKPEVIDDIVKQLDFINPKIFKQSFLRPNLAYLVYNENDKYYRIQTILKKYKQSSIIYVRNRKLTIELSAFLESKNITATFYHGGLHNSEKDKNMDAWINNRKQVMVATNAFGMGIDKPDVKTVVHISLPESIESYFQEAGRVGRNGGDKAFAVILKNKSDEASIKKQFLGSLASVDFVKQVYRKLCNYFQVPYGEGEYLTFEFDFNTFCKTYKFSPSSCYSALLILDRNSIITLSKQFKNKVTVQFIISNAALFNYLDTHTEYSIIVKSILRMYGGVFEQVTKIALAKITEKSAISEVKIVNALKQLEHDGIITLKLSATDAEVTFIQPREDNKTINRIAKTIEQQNNLKQQQVKAMLDYVENESTCKSMQLLAYFGETEISPCGICSVCTQKKVRVTSNDITTIKKQVIGLLENGDQSSRQISALLNTSEEHIKQVLKLLLEHQIITITAKNTYKLSHL</sequence>
<evidence type="ECO:0000256" key="7">
    <source>
        <dbReference type="ARBA" id="ARBA00023125"/>
    </source>
</evidence>
<evidence type="ECO:0000256" key="11">
    <source>
        <dbReference type="ARBA" id="ARBA00044535"/>
    </source>
</evidence>
<dbReference type="STRING" id="221126.SAMN04489722_101117"/>
<dbReference type="GO" id="GO:0016787">
    <property type="term" value="F:hydrolase activity"/>
    <property type="evidence" value="ECO:0007669"/>
    <property type="project" value="UniProtKB-KW"/>
</dbReference>
<dbReference type="Pfam" id="PF00271">
    <property type="entry name" value="Helicase_C"/>
    <property type="match status" value="1"/>
</dbReference>
<keyword evidence="7" id="KW-0238">DNA-binding</keyword>
<comment type="similarity">
    <text evidence="1">Belongs to the helicase family. RecQ subfamily.</text>
</comment>
<dbReference type="GO" id="GO:0005524">
    <property type="term" value="F:ATP binding"/>
    <property type="evidence" value="ECO:0007669"/>
    <property type="project" value="UniProtKB-KW"/>
</dbReference>
<dbReference type="RefSeq" id="WP_042498522.1">
    <property type="nucleotide sequence ID" value="NZ_BBNU01000010.1"/>
</dbReference>
<dbReference type="SMART" id="SM00490">
    <property type="entry name" value="HELICc"/>
    <property type="match status" value="1"/>
</dbReference>
<protein>
    <recommendedName>
        <fullName evidence="11">ATP-dependent DNA helicase RecQ</fullName>
        <ecNumber evidence="10">5.6.2.4</ecNumber>
    </recommendedName>
    <alternativeName>
        <fullName evidence="12">DNA 3'-5' helicase RecQ</fullName>
    </alternativeName>
</protein>
<keyword evidence="8" id="KW-0413">Isomerase</keyword>
<comment type="caution">
    <text evidence="15">The sequence shown here is derived from an EMBL/GenBank/DDBJ whole genome shotgun (WGS) entry which is preliminary data.</text>
</comment>
<dbReference type="GO" id="GO:0043590">
    <property type="term" value="C:bacterial nucleoid"/>
    <property type="evidence" value="ECO:0007669"/>
    <property type="project" value="TreeGrafter"/>
</dbReference>
<keyword evidence="3" id="KW-0547">Nucleotide-binding</keyword>
<dbReference type="InterPro" id="IPR014001">
    <property type="entry name" value="Helicase_ATP-bd"/>
</dbReference>
<evidence type="ECO:0000256" key="12">
    <source>
        <dbReference type="ARBA" id="ARBA00044550"/>
    </source>
</evidence>
<keyword evidence="5 15" id="KW-0347">Helicase</keyword>
<dbReference type="AlphaFoldDB" id="A0A090WT50"/>
<dbReference type="GO" id="GO:0006310">
    <property type="term" value="P:DNA recombination"/>
    <property type="evidence" value="ECO:0007669"/>
    <property type="project" value="InterPro"/>
</dbReference>
<dbReference type="EC" id="5.6.2.4" evidence="10"/>
<dbReference type="GO" id="GO:0046872">
    <property type="term" value="F:metal ion binding"/>
    <property type="evidence" value="ECO:0007669"/>
    <property type="project" value="UniProtKB-KW"/>
</dbReference>
<dbReference type="SMART" id="SM00487">
    <property type="entry name" value="DEXDc"/>
    <property type="match status" value="1"/>
</dbReference>
<feature type="domain" description="Helicase ATP-binding" evidence="13">
    <location>
        <begin position="25"/>
        <end position="194"/>
    </location>
</feature>
<dbReference type="PANTHER" id="PTHR13710">
    <property type="entry name" value="DNA HELICASE RECQ FAMILY MEMBER"/>
    <property type="match status" value="1"/>
</dbReference>
<dbReference type="FunFam" id="3.40.50.300:FF:001389">
    <property type="entry name" value="ATP-dependent DNA helicase RecQ"/>
    <property type="match status" value="1"/>
</dbReference>
<evidence type="ECO:0000313" key="15">
    <source>
        <dbReference type="EMBL" id="GAL80305.1"/>
    </source>
</evidence>
<dbReference type="InterPro" id="IPR011545">
    <property type="entry name" value="DEAD/DEAH_box_helicase_dom"/>
</dbReference>
<reference evidence="15 16" key="1">
    <citation type="journal article" date="2014" name="Genome Announc.">
        <title>Draft Genome Sequences of Marine Flavobacterium Algibacter lectus Strains SS8 and NR4.</title>
        <authorList>
            <person name="Takatani N."/>
            <person name="Nakanishi M."/>
            <person name="Meirelles P."/>
            <person name="Mino S."/>
            <person name="Suda W."/>
            <person name="Oshima K."/>
            <person name="Hattori M."/>
            <person name="Ohkuma M."/>
            <person name="Hosokawa M."/>
            <person name="Miyashita K."/>
            <person name="Thompson F.L."/>
            <person name="Niwa A."/>
            <person name="Sawabe T."/>
            <person name="Sawabe T."/>
        </authorList>
    </citation>
    <scope>NUCLEOTIDE SEQUENCE [LARGE SCALE GENOMIC DNA]</scope>
    <source>
        <strain evidence="16">JCM19274</strain>
    </source>
</reference>
<dbReference type="GO" id="GO:0003677">
    <property type="term" value="F:DNA binding"/>
    <property type="evidence" value="ECO:0007669"/>
    <property type="project" value="UniProtKB-KW"/>
</dbReference>
<dbReference type="InterPro" id="IPR036388">
    <property type="entry name" value="WH-like_DNA-bd_sf"/>
</dbReference>
<dbReference type="Gene3D" id="1.10.10.10">
    <property type="entry name" value="Winged helix-like DNA-binding domain superfamily/Winged helix DNA-binding domain"/>
    <property type="match status" value="1"/>
</dbReference>
<dbReference type="NCBIfam" id="TIGR00614">
    <property type="entry name" value="recQ_fam"/>
    <property type="match status" value="1"/>
</dbReference>
<dbReference type="GO" id="GO:0030894">
    <property type="term" value="C:replisome"/>
    <property type="evidence" value="ECO:0007669"/>
    <property type="project" value="TreeGrafter"/>
</dbReference>
<dbReference type="Pfam" id="PF16124">
    <property type="entry name" value="RecQ_Zn_bind"/>
    <property type="match status" value="1"/>
</dbReference>
<keyword evidence="2" id="KW-0479">Metal-binding</keyword>
<dbReference type="SUPFAM" id="SSF52540">
    <property type="entry name" value="P-loop containing nucleoside triphosphate hydrolases"/>
    <property type="match status" value="1"/>
</dbReference>
<dbReference type="InterPro" id="IPR032284">
    <property type="entry name" value="RecQ_Zn-bd"/>
</dbReference>
<dbReference type="CDD" id="cd17920">
    <property type="entry name" value="DEXHc_RecQ"/>
    <property type="match status" value="1"/>
</dbReference>
<dbReference type="PROSITE" id="PS51194">
    <property type="entry name" value="HELICASE_CTER"/>
    <property type="match status" value="1"/>
</dbReference>
<keyword evidence="4" id="KW-0378">Hydrolase</keyword>